<dbReference type="AlphaFoldDB" id="A0A1T5A121"/>
<sequence>MTKEEFVSRVSHMQYLNKLNKRMIEREIEHYTRESKCTKFTHKFKHARRK</sequence>
<organism evidence="1 2">
    <name type="scientific">Acetoanaerobium noterae</name>
    <dbReference type="NCBI Taxonomy" id="745369"/>
    <lineage>
        <taxon>Bacteria</taxon>
        <taxon>Bacillati</taxon>
        <taxon>Bacillota</taxon>
        <taxon>Clostridia</taxon>
        <taxon>Peptostreptococcales</taxon>
        <taxon>Filifactoraceae</taxon>
        <taxon>Acetoanaerobium</taxon>
    </lineage>
</organism>
<dbReference type="Proteomes" id="UP000243406">
    <property type="component" value="Unassembled WGS sequence"/>
</dbReference>
<dbReference type="EMBL" id="FUYN01000001">
    <property type="protein sequence ID" value="SKB28467.1"/>
    <property type="molecule type" value="Genomic_DNA"/>
</dbReference>
<gene>
    <name evidence="1" type="ORF">SAMN02745120_0616</name>
</gene>
<dbReference type="RefSeq" id="WP_013361751.1">
    <property type="nucleotide sequence ID" value="NZ_FUYN01000001.1"/>
</dbReference>
<keyword evidence="2" id="KW-1185">Reference proteome</keyword>
<reference evidence="2" key="1">
    <citation type="submission" date="2017-02" db="EMBL/GenBank/DDBJ databases">
        <authorList>
            <person name="Varghese N."/>
            <person name="Submissions S."/>
        </authorList>
    </citation>
    <scope>NUCLEOTIDE SEQUENCE [LARGE SCALE GENOMIC DNA]</scope>
    <source>
        <strain evidence="2">ATCC 35199</strain>
    </source>
</reference>
<evidence type="ECO:0000313" key="2">
    <source>
        <dbReference type="Proteomes" id="UP000243406"/>
    </source>
</evidence>
<name>A0A1T5A121_9FIRM</name>
<protein>
    <submittedName>
        <fullName evidence="1">Uncharacterized protein</fullName>
    </submittedName>
</protein>
<evidence type="ECO:0000313" key="1">
    <source>
        <dbReference type="EMBL" id="SKB28467.1"/>
    </source>
</evidence>
<accession>A0A1T5A121</accession>
<proteinExistence type="predicted"/>